<keyword evidence="3" id="KW-0645">Protease</keyword>
<evidence type="ECO:0000259" key="2">
    <source>
        <dbReference type="Pfam" id="PF20604"/>
    </source>
</evidence>
<organism evidence="3 4">
    <name type="scientific">Candidatus Micropelagius thuwalensis</name>
    <dbReference type="NCBI Taxonomy" id="1397666"/>
    <lineage>
        <taxon>Bacteria</taxon>
        <taxon>Pseudomonadati</taxon>
        <taxon>Pseudomonadota</taxon>
        <taxon>Alphaproteobacteria</taxon>
        <taxon>PS1 clade</taxon>
        <taxon>Candidatus Micropelagius</taxon>
    </lineage>
</organism>
<keyword evidence="4" id="KW-1185">Reference proteome</keyword>
<dbReference type="AlphaFoldDB" id="U2W8Y5"/>
<dbReference type="GO" id="GO:0006508">
    <property type="term" value="P:proteolysis"/>
    <property type="evidence" value="ECO:0007669"/>
    <property type="project" value="UniProtKB-KW"/>
</dbReference>
<reference evidence="3 4" key="1">
    <citation type="journal article" date="2014" name="FEMS Microbiol. Ecol.">
        <title>Genomic differentiation among two strains of the PS1 clade isolated from geographically separated marine habitats.</title>
        <authorList>
            <person name="Jimenez-Infante F."/>
            <person name="Ngugi D.K."/>
            <person name="Alam I."/>
            <person name="Rashid M."/>
            <person name="Baalawi W."/>
            <person name="Kamau A.A."/>
            <person name="Bajic V.B."/>
            <person name="Stingl U."/>
        </authorList>
    </citation>
    <scope>NUCLEOTIDE SEQUENCE [LARGE SCALE GENOMIC DNA]</scope>
    <source>
        <strain evidence="3 4">RS24</strain>
    </source>
</reference>
<gene>
    <name evidence="3" type="ORF">RS24_01037</name>
</gene>
<evidence type="ECO:0000313" key="4">
    <source>
        <dbReference type="Proteomes" id="UP000016762"/>
    </source>
</evidence>
<name>U2W8Y5_9PROT</name>
<dbReference type="Proteomes" id="UP000016762">
    <property type="component" value="Unassembled WGS sequence"/>
</dbReference>
<evidence type="ECO:0000256" key="1">
    <source>
        <dbReference type="SAM" id="Phobius"/>
    </source>
</evidence>
<sequence length="153" mass="17647">MDANSAGNFGEILIIVLLPFFLINGSISSLREVHEWRETNPAKAEMYKFLSENSGPEDIILVDPKIEKILFDVERKLNRPTLVTFKYIPSSKEGLVEWYRRLKFKESVFNGKGLNTRQYPYNLVVASNKADTSNLLSSHIKIFANPEYMVFRK</sequence>
<dbReference type="GO" id="GO:0008233">
    <property type="term" value="F:peptidase activity"/>
    <property type="evidence" value="ECO:0007669"/>
    <property type="project" value="UniProtKB-KW"/>
</dbReference>
<keyword evidence="1" id="KW-1133">Transmembrane helix</keyword>
<feature type="transmembrane region" description="Helical" evidence="1">
    <location>
        <begin position="12"/>
        <end position="30"/>
    </location>
</feature>
<keyword evidence="1" id="KW-0472">Membrane</keyword>
<dbReference type="Pfam" id="PF20604">
    <property type="entry name" value="DUF6798"/>
    <property type="match status" value="1"/>
</dbReference>
<dbReference type="RefSeq" id="WP_021777033.1">
    <property type="nucleotide sequence ID" value="NZ_AWXE01000004.1"/>
</dbReference>
<accession>U2W8Y5</accession>
<proteinExistence type="predicted"/>
<dbReference type="EC" id="3.4.21.107" evidence="3"/>
<protein>
    <submittedName>
        <fullName evidence="3">Serine protease Do protein</fullName>
        <ecNumber evidence="3">3.4.21.107</ecNumber>
    </submittedName>
</protein>
<keyword evidence="1" id="KW-0812">Transmembrane</keyword>
<keyword evidence="3" id="KW-0378">Hydrolase</keyword>
<evidence type="ECO:0000313" key="3">
    <source>
        <dbReference type="EMBL" id="ERL46054.1"/>
    </source>
</evidence>
<comment type="caution">
    <text evidence="3">The sequence shown here is derived from an EMBL/GenBank/DDBJ whole genome shotgun (WGS) entry which is preliminary data.</text>
</comment>
<dbReference type="InterPro" id="IPR046477">
    <property type="entry name" value="DUF6798"/>
</dbReference>
<feature type="domain" description="DUF6798" evidence="2">
    <location>
        <begin position="45"/>
        <end position="103"/>
    </location>
</feature>
<dbReference type="EMBL" id="AWXE01000004">
    <property type="protein sequence ID" value="ERL46054.1"/>
    <property type="molecule type" value="Genomic_DNA"/>
</dbReference>